<dbReference type="InterPro" id="IPR029058">
    <property type="entry name" value="AB_hydrolase_fold"/>
</dbReference>
<dbReference type="SUPFAM" id="SSF53474">
    <property type="entry name" value="alpha/beta-Hydrolases"/>
    <property type="match status" value="1"/>
</dbReference>
<dbReference type="Proteomes" id="UP001606305">
    <property type="component" value="Unassembled WGS sequence"/>
</dbReference>
<gene>
    <name evidence="2" type="ORF">ACG00X_12305</name>
</gene>
<keyword evidence="3" id="KW-1185">Reference proteome</keyword>
<feature type="domain" description="AB hydrolase-1" evidence="1">
    <location>
        <begin position="36"/>
        <end position="289"/>
    </location>
</feature>
<dbReference type="PANTHER" id="PTHR43798">
    <property type="entry name" value="MONOACYLGLYCEROL LIPASE"/>
    <property type="match status" value="1"/>
</dbReference>
<accession>A0ABW7G6W7</accession>
<organism evidence="2 3">
    <name type="scientific">Pelomonas nitida</name>
    <dbReference type="NCBI Taxonomy" id="3299027"/>
    <lineage>
        <taxon>Bacteria</taxon>
        <taxon>Pseudomonadati</taxon>
        <taxon>Pseudomonadota</taxon>
        <taxon>Betaproteobacteria</taxon>
        <taxon>Burkholderiales</taxon>
        <taxon>Sphaerotilaceae</taxon>
        <taxon>Roseateles</taxon>
    </lineage>
</organism>
<evidence type="ECO:0000259" key="1">
    <source>
        <dbReference type="Pfam" id="PF12697"/>
    </source>
</evidence>
<evidence type="ECO:0000313" key="3">
    <source>
        <dbReference type="Proteomes" id="UP001606305"/>
    </source>
</evidence>
<dbReference type="GO" id="GO:0016787">
    <property type="term" value="F:hydrolase activity"/>
    <property type="evidence" value="ECO:0007669"/>
    <property type="project" value="UniProtKB-KW"/>
</dbReference>
<reference evidence="2 3" key="1">
    <citation type="submission" date="2024-09" db="EMBL/GenBank/DDBJ databases">
        <title>Novel species of the genus Pelomonas and Roseateles isolated from streams.</title>
        <authorList>
            <person name="Lu H."/>
        </authorList>
    </citation>
    <scope>NUCLEOTIDE SEQUENCE [LARGE SCALE GENOMIC DNA]</scope>
    <source>
        <strain evidence="2 3">BYS96W</strain>
    </source>
</reference>
<proteinExistence type="predicted"/>
<sequence>MSAADRLERWEHRSAVLGTVLRGWCTPPTGRPLLHFLHGNGFCGRVYEPLLQALAQDFDLWLCDAPGHGDSEPTPQFVGWNRCAEAALEAFDAGRGRYGDVPLMAMGHSFGGVQTALLLGTAGQPFRRAVLLDPVLFPPPMLLAAQLMGRAGTGLVNPLARATKRRRREWPSRDHARQALRGRGTYNGWAEAALDAFVTHALRDGPEGQAVLKCEPALESTIFSTVPQRLWSHLRRIAVPTLLLHGDATMPFVRVGCARAHAHNAPHLHVQVTTGGHCFTQEHPDATAARVRAHLLGAQPGSGPSTRIE</sequence>
<keyword evidence="2" id="KW-0378">Hydrolase</keyword>
<dbReference type="PANTHER" id="PTHR43798:SF33">
    <property type="entry name" value="HYDROLASE, PUTATIVE (AFU_ORTHOLOGUE AFUA_2G14860)-RELATED"/>
    <property type="match status" value="1"/>
</dbReference>
<protein>
    <submittedName>
        <fullName evidence="2">Alpha/beta fold hydrolase</fullName>
    </submittedName>
</protein>
<name>A0ABW7G6W7_9BURK</name>
<comment type="caution">
    <text evidence="2">The sequence shown here is derived from an EMBL/GenBank/DDBJ whole genome shotgun (WGS) entry which is preliminary data.</text>
</comment>
<dbReference type="EMBL" id="JBIGIA010000008">
    <property type="protein sequence ID" value="MFG6457614.1"/>
    <property type="molecule type" value="Genomic_DNA"/>
</dbReference>
<dbReference type="InterPro" id="IPR050266">
    <property type="entry name" value="AB_hydrolase_sf"/>
</dbReference>
<dbReference type="RefSeq" id="WP_394488473.1">
    <property type="nucleotide sequence ID" value="NZ_JBIGIA010000008.1"/>
</dbReference>
<dbReference type="InterPro" id="IPR000073">
    <property type="entry name" value="AB_hydrolase_1"/>
</dbReference>
<evidence type="ECO:0000313" key="2">
    <source>
        <dbReference type="EMBL" id="MFG6457614.1"/>
    </source>
</evidence>
<dbReference type="Pfam" id="PF12697">
    <property type="entry name" value="Abhydrolase_6"/>
    <property type="match status" value="1"/>
</dbReference>
<dbReference type="Gene3D" id="3.40.50.1820">
    <property type="entry name" value="alpha/beta hydrolase"/>
    <property type="match status" value="1"/>
</dbReference>